<keyword evidence="9" id="KW-0496">Mitochondrion</keyword>
<keyword evidence="4" id="KW-0677">Repeat</keyword>
<reference evidence="13" key="2">
    <citation type="submission" date="2025-09" db="UniProtKB">
        <authorList>
            <consortium name="Ensembl"/>
        </authorList>
    </citation>
    <scope>IDENTIFICATION</scope>
</reference>
<sequence>MASSCSQALRHHVCKSSRLLRVHLQKSWTNRSFEGAVCVSSSFALNSAADQQPAVSSPEEIVIPKKKTWSKEAVLQALASTVKRDPTASDYRFQDDPYLTPKTSSEFKLFSLSQESGRNAAKYFINTYPKYFQKDYAQPHIPCLMPDTLEAQIEEVSEAALIERIGMRKVKAAVDLYDQLLQAGTSVSLDVTNQLLDLICFYGDHDPAQENVPEQRNEETEDVQDEPQAKKGRAAKASDLLKATWKEKNNAERIFALLSEPNKHSYSALIRGMVKYGAYSKAFSTYTDLLNSRLKADMHMFNALITAAPEVKEKYNEKWELIVDLLKQMAEQKVRPNLLTLNAVLKALRRCGTVGKSQAFPVISEMKALSIDLSLASYTHLLAIFYKPGAPIQGQTDILQEVMNEVSGKSFTPQDPDDAQFFITAMRICLDTKDMEQAYRVHELLGVGENWRLLGNDFQQNIYYARFFSLLCMMENIDVMLKWYRDLVPSVYYPSSNVMRDLLQALDTDNRLDLIPQIWKDIKQLGHANRQNLVEELLTLMAREKHNQEVQESFAECALDIKKIYDTGDRGKVLLNWTAGSLSDLISVLLAAHRRQDAWDMLKLFKTHNRVPSEELLNKFLMCVKEGGEVNQAVELVQISAGFCLPGTPKLIQRVQQEFELTEQQRKMLSDLEIQSFNSE</sequence>
<dbReference type="GeneTree" id="ENSGT00390000016876"/>
<evidence type="ECO:0000256" key="3">
    <source>
        <dbReference type="ARBA" id="ARBA00022730"/>
    </source>
</evidence>
<proteinExistence type="inferred from homology"/>
<evidence type="ECO:0000256" key="6">
    <source>
        <dbReference type="ARBA" id="ARBA00022884"/>
    </source>
</evidence>
<dbReference type="GO" id="GO:0006417">
    <property type="term" value="P:regulation of translation"/>
    <property type="evidence" value="ECO:0007669"/>
    <property type="project" value="UniProtKB-KW"/>
</dbReference>
<dbReference type="Pfam" id="PF22330">
    <property type="entry name" value="Rib_mS39_PPR"/>
    <property type="match status" value="1"/>
</dbReference>
<evidence type="ECO:0000313" key="13">
    <source>
        <dbReference type="Ensembl" id="ENSCCRP00000035994.2"/>
    </source>
</evidence>
<protein>
    <recommendedName>
        <fullName evidence="11">Small ribosomal subunit protein mS39</fullName>
    </recommendedName>
</protein>
<evidence type="ECO:0000256" key="9">
    <source>
        <dbReference type="ARBA" id="ARBA00023128"/>
    </source>
</evidence>
<evidence type="ECO:0000256" key="12">
    <source>
        <dbReference type="SAM" id="MobiDB-lite"/>
    </source>
</evidence>
<keyword evidence="14" id="KW-1185">Reference proteome</keyword>
<dbReference type="GO" id="GO:0005840">
    <property type="term" value="C:ribosome"/>
    <property type="evidence" value="ECO:0007669"/>
    <property type="project" value="UniProtKB-KW"/>
</dbReference>
<dbReference type="InterPro" id="IPR002885">
    <property type="entry name" value="PPR_rpt"/>
</dbReference>
<reference evidence="13" key="1">
    <citation type="submission" date="2025-08" db="UniProtKB">
        <authorList>
            <consortium name="Ensembl"/>
        </authorList>
    </citation>
    <scope>IDENTIFICATION</scope>
</reference>
<evidence type="ECO:0000256" key="7">
    <source>
        <dbReference type="ARBA" id="ARBA00022946"/>
    </source>
</evidence>
<keyword evidence="10" id="KW-0687">Ribonucleoprotein</keyword>
<dbReference type="OMA" id="NASCCLQ"/>
<keyword evidence="3" id="KW-0699">rRNA-binding</keyword>
<comment type="subcellular location">
    <subcellularLocation>
        <location evidence="1">Mitochondrion</location>
    </subcellularLocation>
</comment>
<name>A0A8C1HAH1_CYPCA</name>
<dbReference type="GO" id="GO:0019843">
    <property type="term" value="F:rRNA binding"/>
    <property type="evidence" value="ECO:0007669"/>
    <property type="project" value="UniProtKB-KW"/>
</dbReference>
<keyword evidence="6" id="KW-0694">RNA-binding</keyword>
<evidence type="ECO:0000256" key="8">
    <source>
        <dbReference type="ARBA" id="ARBA00022980"/>
    </source>
</evidence>
<dbReference type="GO" id="GO:0005739">
    <property type="term" value="C:mitochondrion"/>
    <property type="evidence" value="ECO:0007669"/>
    <property type="project" value="UniProtKB-SubCell"/>
</dbReference>
<accession>A0A8C1HAH1</accession>
<organism evidence="13 14">
    <name type="scientific">Cyprinus carpio carpio</name>
    <dbReference type="NCBI Taxonomy" id="630221"/>
    <lineage>
        <taxon>Eukaryota</taxon>
        <taxon>Metazoa</taxon>
        <taxon>Chordata</taxon>
        <taxon>Craniata</taxon>
        <taxon>Vertebrata</taxon>
        <taxon>Euteleostomi</taxon>
        <taxon>Actinopterygii</taxon>
        <taxon>Neopterygii</taxon>
        <taxon>Teleostei</taxon>
        <taxon>Ostariophysi</taxon>
        <taxon>Cypriniformes</taxon>
        <taxon>Cyprinidae</taxon>
        <taxon>Cyprininae</taxon>
        <taxon>Cyprinus</taxon>
    </lineage>
</organism>
<keyword evidence="7" id="KW-0809">Transit peptide</keyword>
<dbReference type="Ensembl" id="ENSCCRT00000039012.2">
    <property type="protein sequence ID" value="ENSCCRP00000035994.2"/>
    <property type="gene ID" value="ENSCCRG00000018950.2"/>
</dbReference>
<evidence type="ECO:0000256" key="10">
    <source>
        <dbReference type="ARBA" id="ARBA00023274"/>
    </source>
</evidence>
<dbReference type="InterPro" id="IPR037387">
    <property type="entry name" value="PTCD3"/>
</dbReference>
<dbReference type="GO" id="GO:1990904">
    <property type="term" value="C:ribonucleoprotein complex"/>
    <property type="evidence" value="ECO:0007669"/>
    <property type="project" value="UniProtKB-KW"/>
</dbReference>
<evidence type="ECO:0000313" key="14">
    <source>
        <dbReference type="Proteomes" id="UP001108240"/>
    </source>
</evidence>
<dbReference type="PANTHER" id="PTHR16276:SF1">
    <property type="entry name" value="SMALL RIBOSOMAL SUBUNIT PROTEIN MS39"/>
    <property type="match status" value="1"/>
</dbReference>
<dbReference type="PANTHER" id="PTHR16276">
    <property type="entry name" value="PENTATRICOPEPTIDE REPEAT DOMAIN-CONTAINING PROTEIN 3"/>
    <property type="match status" value="1"/>
</dbReference>
<dbReference type="InterPro" id="IPR011990">
    <property type="entry name" value="TPR-like_helical_dom_sf"/>
</dbReference>
<dbReference type="GO" id="GO:0032543">
    <property type="term" value="P:mitochondrial translation"/>
    <property type="evidence" value="ECO:0007669"/>
    <property type="project" value="InterPro"/>
</dbReference>
<comment type="similarity">
    <text evidence="2">Belongs to the mitochondrion-specific ribosomal protein mS39 family.</text>
</comment>
<dbReference type="GO" id="GO:0043024">
    <property type="term" value="F:ribosomal small subunit binding"/>
    <property type="evidence" value="ECO:0007669"/>
    <property type="project" value="InterPro"/>
</dbReference>
<keyword evidence="5" id="KW-0810">Translation regulation</keyword>
<dbReference type="InterPro" id="IPR055063">
    <property type="entry name" value="Rib_mS39_PPR"/>
</dbReference>
<keyword evidence="8" id="KW-0689">Ribosomal protein</keyword>
<evidence type="ECO:0000256" key="11">
    <source>
        <dbReference type="ARBA" id="ARBA00035134"/>
    </source>
</evidence>
<evidence type="ECO:0000256" key="5">
    <source>
        <dbReference type="ARBA" id="ARBA00022845"/>
    </source>
</evidence>
<dbReference type="Pfam" id="PF13812">
    <property type="entry name" value="PPR_3"/>
    <property type="match status" value="1"/>
</dbReference>
<evidence type="ECO:0000256" key="4">
    <source>
        <dbReference type="ARBA" id="ARBA00022737"/>
    </source>
</evidence>
<evidence type="ECO:0000256" key="2">
    <source>
        <dbReference type="ARBA" id="ARBA00008551"/>
    </source>
</evidence>
<feature type="compositionally biased region" description="Basic and acidic residues" evidence="12">
    <location>
        <begin position="209"/>
        <end position="218"/>
    </location>
</feature>
<dbReference type="Gene3D" id="1.25.40.10">
    <property type="entry name" value="Tetratricopeptide repeat domain"/>
    <property type="match status" value="2"/>
</dbReference>
<evidence type="ECO:0000256" key="1">
    <source>
        <dbReference type="ARBA" id="ARBA00004173"/>
    </source>
</evidence>
<dbReference type="Proteomes" id="UP001108240">
    <property type="component" value="Unplaced"/>
</dbReference>
<feature type="region of interest" description="Disordered" evidence="12">
    <location>
        <begin position="209"/>
        <end position="233"/>
    </location>
</feature>
<dbReference type="AlphaFoldDB" id="A0A8C1HAH1"/>